<feature type="region of interest" description="Disordered" evidence="10">
    <location>
        <begin position="144"/>
        <end position="216"/>
    </location>
</feature>
<comment type="subcellular location">
    <subcellularLocation>
        <location evidence="1">Membrane</location>
        <topology evidence="1">Single-pass membrane protein</topology>
    </subcellularLocation>
</comment>
<keyword evidence="4" id="KW-0732">Signal</keyword>
<evidence type="ECO:0000256" key="10">
    <source>
        <dbReference type="SAM" id="MobiDB-lite"/>
    </source>
</evidence>
<keyword evidence="7" id="KW-0472">Membrane</keyword>
<proteinExistence type="predicted"/>
<evidence type="ECO:0000256" key="2">
    <source>
        <dbReference type="ARBA" id="ARBA00022614"/>
    </source>
</evidence>
<keyword evidence="12" id="KW-1185">Reference proteome</keyword>
<protein>
    <submittedName>
        <fullName evidence="11">Uncharacterized protein</fullName>
    </submittedName>
</protein>
<dbReference type="AlphaFoldDB" id="A0A2G3A6W5"/>
<dbReference type="PANTHER" id="PTHR48003">
    <property type="entry name" value="OS07G0626500 PROTEIN"/>
    <property type="match status" value="1"/>
</dbReference>
<dbReference type="SUPFAM" id="SSF52058">
    <property type="entry name" value="L domain-like"/>
    <property type="match status" value="1"/>
</dbReference>
<organism evidence="11 12">
    <name type="scientific">Capsicum annuum</name>
    <name type="common">Capsicum pepper</name>
    <dbReference type="NCBI Taxonomy" id="4072"/>
    <lineage>
        <taxon>Eukaryota</taxon>
        <taxon>Viridiplantae</taxon>
        <taxon>Streptophyta</taxon>
        <taxon>Embryophyta</taxon>
        <taxon>Tracheophyta</taxon>
        <taxon>Spermatophyta</taxon>
        <taxon>Magnoliopsida</taxon>
        <taxon>eudicotyledons</taxon>
        <taxon>Gunneridae</taxon>
        <taxon>Pentapetalae</taxon>
        <taxon>asterids</taxon>
        <taxon>lamiids</taxon>
        <taxon>Solanales</taxon>
        <taxon>Solanaceae</taxon>
        <taxon>Solanoideae</taxon>
        <taxon>Capsiceae</taxon>
        <taxon>Capsicum</taxon>
    </lineage>
</organism>
<evidence type="ECO:0000256" key="5">
    <source>
        <dbReference type="ARBA" id="ARBA00022737"/>
    </source>
</evidence>
<dbReference type="PANTHER" id="PTHR48003:SF6">
    <property type="entry name" value="PROTEIN KINASE DOMAIN-CONTAINING PROTEIN"/>
    <property type="match status" value="1"/>
</dbReference>
<dbReference type="Gramene" id="PHT89920">
    <property type="protein sequence ID" value="PHT89920"/>
    <property type="gene ID" value="T459_05033"/>
</dbReference>
<keyword evidence="5" id="KW-0677">Repeat</keyword>
<dbReference type="Pfam" id="PF00560">
    <property type="entry name" value="LRR_1"/>
    <property type="match status" value="1"/>
</dbReference>
<evidence type="ECO:0000256" key="7">
    <source>
        <dbReference type="ARBA" id="ARBA00023136"/>
    </source>
</evidence>
<keyword evidence="6" id="KW-1133">Transmembrane helix</keyword>
<feature type="compositionally biased region" description="Basic residues" evidence="10">
    <location>
        <begin position="157"/>
        <end position="179"/>
    </location>
</feature>
<evidence type="ECO:0000313" key="11">
    <source>
        <dbReference type="EMBL" id="PHT89920.1"/>
    </source>
</evidence>
<evidence type="ECO:0000256" key="6">
    <source>
        <dbReference type="ARBA" id="ARBA00022989"/>
    </source>
</evidence>
<reference evidence="11 12" key="1">
    <citation type="journal article" date="2014" name="Nat. Genet.">
        <title>Genome sequence of the hot pepper provides insights into the evolution of pungency in Capsicum species.</title>
        <authorList>
            <person name="Kim S."/>
            <person name="Park M."/>
            <person name="Yeom S.I."/>
            <person name="Kim Y.M."/>
            <person name="Lee J.M."/>
            <person name="Lee H.A."/>
            <person name="Seo E."/>
            <person name="Choi J."/>
            <person name="Cheong K."/>
            <person name="Kim K.T."/>
            <person name="Jung K."/>
            <person name="Lee G.W."/>
            <person name="Oh S.K."/>
            <person name="Bae C."/>
            <person name="Kim S.B."/>
            <person name="Lee H.Y."/>
            <person name="Kim S.Y."/>
            <person name="Kim M.S."/>
            <person name="Kang B.C."/>
            <person name="Jo Y.D."/>
            <person name="Yang H.B."/>
            <person name="Jeong H.J."/>
            <person name="Kang W.H."/>
            <person name="Kwon J.K."/>
            <person name="Shin C."/>
            <person name="Lim J.Y."/>
            <person name="Park J.H."/>
            <person name="Huh J.H."/>
            <person name="Kim J.S."/>
            <person name="Kim B.D."/>
            <person name="Cohen O."/>
            <person name="Paran I."/>
            <person name="Suh M.C."/>
            <person name="Lee S.B."/>
            <person name="Kim Y.K."/>
            <person name="Shin Y."/>
            <person name="Noh S.J."/>
            <person name="Park J."/>
            <person name="Seo Y.S."/>
            <person name="Kwon S.Y."/>
            <person name="Kim H.A."/>
            <person name="Park J.M."/>
            <person name="Kim H.J."/>
            <person name="Choi S.B."/>
            <person name="Bosland P.W."/>
            <person name="Reeves G."/>
            <person name="Jo S.H."/>
            <person name="Lee B.W."/>
            <person name="Cho H.T."/>
            <person name="Choi H.S."/>
            <person name="Lee M.S."/>
            <person name="Yu Y."/>
            <person name="Do Choi Y."/>
            <person name="Park B.S."/>
            <person name="van Deynze A."/>
            <person name="Ashrafi H."/>
            <person name="Hill T."/>
            <person name="Kim W.T."/>
            <person name="Pai H.S."/>
            <person name="Ahn H.K."/>
            <person name="Yeam I."/>
            <person name="Giovannoni J.J."/>
            <person name="Rose J.K."/>
            <person name="Sorensen I."/>
            <person name="Lee S.J."/>
            <person name="Kim R.W."/>
            <person name="Choi I.Y."/>
            <person name="Choi B.S."/>
            <person name="Lim J.S."/>
            <person name="Lee Y.H."/>
            <person name="Choi D."/>
        </authorList>
    </citation>
    <scope>NUCLEOTIDE SEQUENCE [LARGE SCALE GENOMIC DNA]</scope>
    <source>
        <strain evidence="12">cv. CM334</strain>
    </source>
</reference>
<dbReference type="InterPro" id="IPR032675">
    <property type="entry name" value="LRR_dom_sf"/>
</dbReference>
<dbReference type="Pfam" id="PF13855">
    <property type="entry name" value="LRR_8"/>
    <property type="match status" value="1"/>
</dbReference>
<gene>
    <name evidence="11" type="ORF">T459_05033</name>
</gene>
<comment type="caution">
    <text evidence="11">The sequence shown here is derived from an EMBL/GenBank/DDBJ whole genome shotgun (WGS) entry which is preliminary data.</text>
</comment>
<dbReference type="FunFam" id="3.80.10.10:FF:000413">
    <property type="entry name" value="Inactive leucine-rich repeat receptor-like protein kinase"/>
    <property type="match status" value="1"/>
</dbReference>
<dbReference type="InterPro" id="IPR001611">
    <property type="entry name" value="Leu-rich_rpt"/>
</dbReference>
<dbReference type="EMBL" id="AYRZ02000002">
    <property type="protein sequence ID" value="PHT89920.1"/>
    <property type="molecule type" value="Genomic_DNA"/>
</dbReference>
<evidence type="ECO:0000256" key="3">
    <source>
        <dbReference type="ARBA" id="ARBA00022692"/>
    </source>
</evidence>
<evidence type="ECO:0000313" key="12">
    <source>
        <dbReference type="Proteomes" id="UP000222542"/>
    </source>
</evidence>
<dbReference type="STRING" id="4072.A0A2G3A6W5"/>
<accession>A0A2G3A6W5</accession>
<keyword evidence="9" id="KW-0325">Glycoprotein</keyword>
<evidence type="ECO:0000256" key="9">
    <source>
        <dbReference type="ARBA" id="ARBA00023180"/>
    </source>
</evidence>
<dbReference type="OMA" id="HPHITEN"/>
<dbReference type="InterPro" id="IPR053059">
    <property type="entry name" value="Inactive_SerThr-Kinase_ABA"/>
</dbReference>
<evidence type="ECO:0000256" key="8">
    <source>
        <dbReference type="ARBA" id="ARBA00023170"/>
    </source>
</evidence>
<keyword evidence="2" id="KW-0433">Leucine-rich repeat</keyword>
<sequence>MDGPLLTSLLTLPTIEELLLQNNALVGNIDFPAPSATPNLHVLDLSHNQLDGSFPDGFGSLTALQVFDIAGNDFCGPLPMSIGQVSSLTSLDISQNHFSGPLPKNLPDGLQSFDASLNDLSGVVPENLRKFPLSSFYPVNSGLQFPNPSPGSGQASHKTRKAGRLKPSSRRASSRRPHPHITENDVHRQAPSYPSGFSNRKGTDGVVVSAEDLMTS</sequence>
<reference evidence="11 12" key="2">
    <citation type="journal article" date="2017" name="Genome Biol.">
        <title>New reference genome sequences of hot pepper reveal the massive evolution of plant disease-resistance genes by retroduplication.</title>
        <authorList>
            <person name="Kim S."/>
            <person name="Park J."/>
            <person name="Yeom S.I."/>
            <person name="Kim Y.M."/>
            <person name="Seo E."/>
            <person name="Kim K.T."/>
            <person name="Kim M.S."/>
            <person name="Lee J.M."/>
            <person name="Cheong K."/>
            <person name="Shin H.S."/>
            <person name="Kim S.B."/>
            <person name="Han K."/>
            <person name="Lee J."/>
            <person name="Park M."/>
            <person name="Lee H.A."/>
            <person name="Lee H.Y."/>
            <person name="Lee Y."/>
            <person name="Oh S."/>
            <person name="Lee J.H."/>
            <person name="Choi E."/>
            <person name="Choi E."/>
            <person name="Lee S.E."/>
            <person name="Jeon J."/>
            <person name="Kim H."/>
            <person name="Choi G."/>
            <person name="Song H."/>
            <person name="Lee J."/>
            <person name="Lee S.C."/>
            <person name="Kwon J.K."/>
            <person name="Lee H.Y."/>
            <person name="Koo N."/>
            <person name="Hong Y."/>
            <person name="Kim R.W."/>
            <person name="Kang W.H."/>
            <person name="Huh J.H."/>
            <person name="Kang B.C."/>
            <person name="Yang T.J."/>
            <person name="Lee Y.H."/>
            <person name="Bennetzen J.L."/>
            <person name="Choi D."/>
        </authorList>
    </citation>
    <scope>NUCLEOTIDE SEQUENCE [LARGE SCALE GENOMIC DNA]</scope>
    <source>
        <strain evidence="12">cv. CM334</strain>
    </source>
</reference>
<dbReference type="Proteomes" id="UP000222542">
    <property type="component" value="Unassembled WGS sequence"/>
</dbReference>
<evidence type="ECO:0000256" key="1">
    <source>
        <dbReference type="ARBA" id="ARBA00004167"/>
    </source>
</evidence>
<feature type="compositionally biased region" description="Polar residues" evidence="10">
    <location>
        <begin position="144"/>
        <end position="156"/>
    </location>
</feature>
<evidence type="ECO:0000256" key="4">
    <source>
        <dbReference type="ARBA" id="ARBA00022729"/>
    </source>
</evidence>
<dbReference type="GO" id="GO:0016020">
    <property type="term" value="C:membrane"/>
    <property type="evidence" value="ECO:0007669"/>
    <property type="project" value="UniProtKB-SubCell"/>
</dbReference>
<keyword evidence="3" id="KW-0812">Transmembrane</keyword>
<dbReference type="Gene3D" id="3.80.10.10">
    <property type="entry name" value="Ribonuclease Inhibitor"/>
    <property type="match status" value="1"/>
</dbReference>
<keyword evidence="8" id="KW-0675">Receptor</keyword>
<name>A0A2G3A6W5_CAPAN</name>